<dbReference type="OrthoDB" id="9758923at2"/>
<dbReference type="RefSeq" id="WP_077847648.1">
    <property type="nucleotide sequence ID" value="NZ_LZZM01000163.1"/>
</dbReference>
<reference evidence="1 2" key="1">
    <citation type="submission" date="2016-05" db="EMBL/GenBank/DDBJ databases">
        <title>Microbial solvent formation.</title>
        <authorList>
            <person name="Poehlein A."/>
            <person name="Montoya Solano J.D."/>
            <person name="Flitsch S."/>
            <person name="Krabben P."/>
            <person name="Duerre P."/>
            <person name="Daniel R."/>
        </authorList>
    </citation>
    <scope>NUCLEOTIDE SEQUENCE [LARGE SCALE GENOMIC DNA]</scope>
    <source>
        <strain evidence="1 2">DSM 2619</strain>
    </source>
</reference>
<dbReference type="EMBL" id="LZZM01000163">
    <property type="protein sequence ID" value="OOM76823.1"/>
    <property type="molecule type" value="Genomic_DNA"/>
</dbReference>
<protein>
    <submittedName>
        <fullName evidence="1">Uncharacterized protein</fullName>
    </submittedName>
</protein>
<comment type="caution">
    <text evidence="1">The sequence shown here is derived from an EMBL/GenBank/DDBJ whole genome shotgun (WGS) entry which is preliminary data.</text>
</comment>
<dbReference type="STRING" id="29367.CLPUN_25230"/>
<evidence type="ECO:0000313" key="1">
    <source>
        <dbReference type="EMBL" id="OOM76823.1"/>
    </source>
</evidence>
<dbReference type="Proteomes" id="UP000190890">
    <property type="component" value="Unassembled WGS sequence"/>
</dbReference>
<organism evidence="1 2">
    <name type="scientific">Clostridium puniceum</name>
    <dbReference type="NCBI Taxonomy" id="29367"/>
    <lineage>
        <taxon>Bacteria</taxon>
        <taxon>Bacillati</taxon>
        <taxon>Bacillota</taxon>
        <taxon>Clostridia</taxon>
        <taxon>Eubacteriales</taxon>
        <taxon>Clostridiaceae</taxon>
        <taxon>Clostridium</taxon>
    </lineage>
</organism>
<dbReference type="AlphaFoldDB" id="A0A1S8TGA9"/>
<gene>
    <name evidence="1" type="ORF">CLPUN_25230</name>
</gene>
<evidence type="ECO:0000313" key="2">
    <source>
        <dbReference type="Proteomes" id="UP000190890"/>
    </source>
</evidence>
<accession>A0A1S8TGA9</accession>
<name>A0A1S8TGA9_9CLOT</name>
<keyword evidence="2" id="KW-1185">Reference proteome</keyword>
<sequence>MLPFKKVKSWQNIIGVEGPTSYKLNGKDEWILLVDYFGAGGYSPYSIKDFSNPEYTKLAVGTYSLPSKPRHGTVMNITAEEYKSIISAYGELTGD</sequence>
<proteinExistence type="predicted"/>